<dbReference type="InterPro" id="IPR000847">
    <property type="entry name" value="LysR_HTH_N"/>
</dbReference>
<dbReference type="Pfam" id="PF00126">
    <property type="entry name" value="HTH_1"/>
    <property type="match status" value="1"/>
</dbReference>
<dbReference type="PRINTS" id="PR00039">
    <property type="entry name" value="HTHLYSR"/>
</dbReference>
<dbReference type="CDD" id="cd05466">
    <property type="entry name" value="PBP2_LTTR_substrate"/>
    <property type="match status" value="1"/>
</dbReference>
<reference evidence="6 7" key="1">
    <citation type="submission" date="2014-06" db="EMBL/GenBank/DDBJ databases">
        <title>Rhizobium pelagicum/R2-400B4.</title>
        <authorList>
            <person name="Kimes N.E."/>
            <person name="Lopez-Perez M."/>
        </authorList>
    </citation>
    <scope>NUCLEOTIDE SEQUENCE [LARGE SCALE GENOMIC DNA]</scope>
    <source>
        <strain evidence="6 7">R2-400B4</strain>
    </source>
</reference>
<dbReference type="GO" id="GO:0000976">
    <property type="term" value="F:transcription cis-regulatory region binding"/>
    <property type="evidence" value="ECO:0007669"/>
    <property type="project" value="TreeGrafter"/>
</dbReference>
<dbReference type="GO" id="GO:0003700">
    <property type="term" value="F:DNA-binding transcription factor activity"/>
    <property type="evidence" value="ECO:0007669"/>
    <property type="project" value="InterPro"/>
</dbReference>
<keyword evidence="7" id="KW-1185">Reference proteome</keyword>
<dbReference type="AlphaFoldDB" id="A0A922NXA6"/>
<dbReference type="Proteomes" id="UP000052167">
    <property type="component" value="Unassembled WGS sequence"/>
</dbReference>
<keyword evidence="4" id="KW-0804">Transcription</keyword>
<dbReference type="SUPFAM" id="SSF46785">
    <property type="entry name" value="Winged helix' DNA-binding domain"/>
    <property type="match status" value="1"/>
</dbReference>
<feature type="domain" description="HTH lysR-type" evidence="5">
    <location>
        <begin position="1"/>
        <end position="56"/>
    </location>
</feature>
<evidence type="ECO:0000259" key="5">
    <source>
        <dbReference type="PROSITE" id="PS50931"/>
    </source>
</evidence>
<comment type="similarity">
    <text evidence="1">Belongs to the LysR transcriptional regulatory family.</text>
</comment>
<dbReference type="PROSITE" id="PS50931">
    <property type="entry name" value="HTH_LYSR"/>
    <property type="match status" value="1"/>
</dbReference>
<sequence>MPQLEAFFWTAELGSVRKAAEALNVTQPTLSFRLKQLETTMRSPLLEKHGRGVRVTRHGQAYLARVKIVLDAYNSLITRAEVPGIEGSMRIGVAEGFAVACMSAMVHDLHADFPLLRPEWIVATSAGLEQTLAEGNLDLAILVDPLFLKGVRLSALGAQPNGWAGPVALKHIQATPRSLAKFTVVTTPPQTAMYRATFAWFAEDKVTPQQVCVCSSLNAALQLVGDGLGVGIFPEKVIQAFSVQPGLQKLNSEPGVRDGHVYVADRVSADEARTASLQRTIERTCARLGYFETLTHWPSR</sequence>
<comment type="caution">
    <text evidence="6">The sequence shown here is derived from an EMBL/GenBank/DDBJ whole genome shotgun (WGS) entry which is preliminary data.</text>
</comment>
<evidence type="ECO:0000256" key="4">
    <source>
        <dbReference type="ARBA" id="ARBA00023163"/>
    </source>
</evidence>
<accession>A0A922NXA6</accession>
<proteinExistence type="inferred from homology"/>
<dbReference type="Gene3D" id="1.10.10.10">
    <property type="entry name" value="Winged helix-like DNA-binding domain superfamily/Winged helix DNA-binding domain"/>
    <property type="match status" value="1"/>
</dbReference>
<keyword evidence="2" id="KW-0805">Transcription regulation</keyword>
<dbReference type="PANTHER" id="PTHR30126">
    <property type="entry name" value="HTH-TYPE TRANSCRIPTIONAL REGULATOR"/>
    <property type="match status" value="1"/>
</dbReference>
<dbReference type="EMBL" id="JOKJ01000048">
    <property type="protein sequence ID" value="KEQ02578.1"/>
    <property type="molecule type" value="Genomic_DNA"/>
</dbReference>
<dbReference type="InterPro" id="IPR005119">
    <property type="entry name" value="LysR_subst-bd"/>
</dbReference>
<dbReference type="InterPro" id="IPR036388">
    <property type="entry name" value="WH-like_DNA-bd_sf"/>
</dbReference>
<organism evidence="6 7">
    <name type="scientific">Pseudorhizobium pelagicum</name>
    <dbReference type="NCBI Taxonomy" id="1509405"/>
    <lineage>
        <taxon>Bacteria</taxon>
        <taxon>Pseudomonadati</taxon>
        <taxon>Pseudomonadota</taxon>
        <taxon>Alphaproteobacteria</taxon>
        <taxon>Hyphomicrobiales</taxon>
        <taxon>Rhizobiaceae</taxon>
        <taxon>Rhizobium/Agrobacterium group</taxon>
        <taxon>Pseudorhizobium</taxon>
    </lineage>
</organism>
<dbReference type="PANTHER" id="PTHR30126:SF77">
    <property type="entry name" value="TRANSCRIPTIONAL REGULATORY PROTEIN"/>
    <property type="match status" value="1"/>
</dbReference>
<name>A0A922NXA6_9HYPH</name>
<dbReference type="Pfam" id="PF03466">
    <property type="entry name" value="LysR_substrate"/>
    <property type="match status" value="1"/>
</dbReference>
<protein>
    <recommendedName>
        <fullName evidence="5">HTH lysR-type domain-containing protein</fullName>
    </recommendedName>
</protein>
<evidence type="ECO:0000256" key="2">
    <source>
        <dbReference type="ARBA" id="ARBA00023015"/>
    </source>
</evidence>
<evidence type="ECO:0000256" key="1">
    <source>
        <dbReference type="ARBA" id="ARBA00009437"/>
    </source>
</evidence>
<dbReference type="SUPFAM" id="SSF53850">
    <property type="entry name" value="Periplasmic binding protein-like II"/>
    <property type="match status" value="1"/>
</dbReference>
<keyword evidence="3" id="KW-0238">DNA-binding</keyword>
<evidence type="ECO:0000313" key="6">
    <source>
        <dbReference type="EMBL" id="KEQ02578.1"/>
    </source>
</evidence>
<dbReference type="Gene3D" id="3.40.190.10">
    <property type="entry name" value="Periplasmic binding protein-like II"/>
    <property type="match status" value="2"/>
</dbReference>
<evidence type="ECO:0000256" key="3">
    <source>
        <dbReference type="ARBA" id="ARBA00023125"/>
    </source>
</evidence>
<dbReference type="InterPro" id="IPR036390">
    <property type="entry name" value="WH_DNA-bd_sf"/>
</dbReference>
<gene>
    <name evidence="6" type="ORF">GV68_20540</name>
</gene>
<evidence type="ECO:0000313" key="7">
    <source>
        <dbReference type="Proteomes" id="UP000052167"/>
    </source>
</evidence>